<reference evidence="1 2" key="1">
    <citation type="submission" date="2019-09" db="EMBL/GenBank/DDBJ databases">
        <title>Complete genome sequence of Francisella marina E103-15.</title>
        <authorList>
            <person name="Tekedar H.C."/>
            <person name="Griffin M.J."/>
            <person name="Waldbieser G.C."/>
            <person name="Soto E."/>
        </authorList>
    </citation>
    <scope>NUCLEOTIDE SEQUENCE [LARGE SCALE GENOMIC DNA]</scope>
    <source>
        <strain evidence="1 2">E103-15</strain>
    </source>
</reference>
<proteinExistence type="predicted"/>
<dbReference type="SUPFAM" id="SSF56235">
    <property type="entry name" value="N-terminal nucleophile aminohydrolases (Ntn hydrolases)"/>
    <property type="match status" value="1"/>
</dbReference>
<evidence type="ECO:0000313" key="2">
    <source>
        <dbReference type="Proteomes" id="UP000322509"/>
    </source>
</evidence>
<protein>
    <submittedName>
        <fullName evidence="1">Uncharacterized protein</fullName>
    </submittedName>
</protein>
<organism evidence="1 2">
    <name type="scientific">Francisella marina</name>
    <dbReference type="NCBI Taxonomy" id="2249302"/>
    <lineage>
        <taxon>Bacteria</taxon>
        <taxon>Pseudomonadati</taxon>
        <taxon>Pseudomonadota</taxon>
        <taxon>Gammaproteobacteria</taxon>
        <taxon>Thiotrichales</taxon>
        <taxon>Francisellaceae</taxon>
        <taxon>Francisella</taxon>
    </lineage>
</organism>
<gene>
    <name evidence="1" type="ORF">F0R74_08425</name>
</gene>
<dbReference type="InterPro" id="IPR029055">
    <property type="entry name" value="Ntn_hydrolases_N"/>
</dbReference>
<name>A0ABX5ZIA0_9GAMM</name>
<dbReference type="Proteomes" id="UP000322509">
    <property type="component" value="Chromosome"/>
</dbReference>
<dbReference type="Gene3D" id="3.60.60.10">
    <property type="entry name" value="Penicillin V Acylase, Chain A"/>
    <property type="match status" value="2"/>
</dbReference>
<dbReference type="RefSeq" id="WP_149368981.1">
    <property type="nucleotide sequence ID" value="NZ_CP043550.1"/>
</dbReference>
<accession>A0ABX5ZIA0</accession>
<evidence type="ECO:0000313" key="1">
    <source>
        <dbReference type="EMBL" id="QEO57872.1"/>
    </source>
</evidence>
<sequence length="452" mass="52462">MINKIKIIGICILGVLMMSSGYTCTVFIKNNGKNNYVFAKSRDVTFNRYDSTYYFLRQENVVFHVPKKGYKYISLQYSQSQPDPNIFSTGTNEKNLSMSYNYDSSQLGSTGDNLSEYTPSIINMADKFNRYLISNAATLNDVNKIIKQAIYNFNNKSTEQEPFAVPMLLSFAQHNKNKKDIYEVVEIVISNPNTVKKTYFKSLKISGYQDFQENKKCISILNNMYGKGFNKDMVGIYNKVFMSNQFICSYIGRTSFKNNYSNLASYYFADQVAKLTAYNNLKLDYKIKKSNDYLIETNSITSLDLQKHTYFVPPESISRYDSLDTLLKNSEQISKLVNDKNGYSRELAIMFLNDIYNPSKYDLDGYTMSSNMAVSRESSRAKYVVSFIKDNTTGREVPYIFVEITSPAQPYNRATIKLNKCFWEEHKNNDIIIDKDEFYYKYHKMYQNYNGQ</sequence>
<dbReference type="EMBL" id="CP043550">
    <property type="protein sequence ID" value="QEO57872.1"/>
    <property type="molecule type" value="Genomic_DNA"/>
</dbReference>
<keyword evidence="2" id="KW-1185">Reference proteome</keyword>